<protein>
    <submittedName>
        <fullName evidence="5">Peptide/nickel transport system substrate-binding protein</fullName>
    </submittedName>
</protein>
<evidence type="ECO:0000313" key="6">
    <source>
        <dbReference type="Proteomes" id="UP000242447"/>
    </source>
</evidence>
<dbReference type="Pfam" id="PF00496">
    <property type="entry name" value="SBP_bac_5"/>
    <property type="match status" value="1"/>
</dbReference>
<dbReference type="RefSeq" id="WP_198167841.1">
    <property type="nucleotide sequence ID" value="NZ_CP019937.1"/>
</dbReference>
<feature type="chain" id="PRO_5012822997" evidence="3">
    <location>
        <begin position="21"/>
        <end position="498"/>
    </location>
</feature>
<dbReference type="Proteomes" id="UP000242447">
    <property type="component" value="Chromosome"/>
</dbReference>
<dbReference type="InterPro" id="IPR000914">
    <property type="entry name" value="SBP_5_dom"/>
</dbReference>
<proteinExistence type="inferred from homology"/>
<comment type="similarity">
    <text evidence="2">Belongs to the bacterial solute-binding protein 5 family.</text>
</comment>
<evidence type="ECO:0000313" key="5">
    <source>
        <dbReference type="EMBL" id="ARO15306.1"/>
    </source>
</evidence>
<evidence type="ECO:0000256" key="2">
    <source>
        <dbReference type="ARBA" id="ARBA00005695"/>
    </source>
</evidence>
<feature type="domain" description="Solute-binding protein family 5" evidence="4">
    <location>
        <begin position="68"/>
        <end position="420"/>
    </location>
</feature>
<dbReference type="EMBL" id="CP019937">
    <property type="protein sequence ID" value="ARO15306.1"/>
    <property type="molecule type" value="Genomic_DNA"/>
</dbReference>
<evidence type="ECO:0000256" key="1">
    <source>
        <dbReference type="ARBA" id="ARBA00004418"/>
    </source>
</evidence>
<dbReference type="Gene3D" id="3.40.190.10">
    <property type="entry name" value="Periplasmic binding protein-like II"/>
    <property type="match status" value="1"/>
</dbReference>
<dbReference type="InterPro" id="IPR030678">
    <property type="entry name" value="Peptide/Ni-bd"/>
</dbReference>
<dbReference type="SUPFAM" id="SSF53850">
    <property type="entry name" value="Periplasmic binding protein-like II"/>
    <property type="match status" value="1"/>
</dbReference>
<accession>A0A1W6P1C5</accession>
<dbReference type="STRING" id="92947.BVG79_01964"/>
<feature type="signal peptide" evidence="3">
    <location>
        <begin position="1"/>
        <end position="20"/>
    </location>
</feature>
<name>A0A1W6P1C5_9RHOB</name>
<dbReference type="GO" id="GO:0043190">
    <property type="term" value="C:ATP-binding cassette (ABC) transporter complex"/>
    <property type="evidence" value="ECO:0007669"/>
    <property type="project" value="InterPro"/>
</dbReference>
<keyword evidence="3" id="KW-0732">Signal</keyword>
<dbReference type="GO" id="GO:1904680">
    <property type="term" value="F:peptide transmembrane transporter activity"/>
    <property type="evidence" value="ECO:0007669"/>
    <property type="project" value="TreeGrafter"/>
</dbReference>
<evidence type="ECO:0000259" key="4">
    <source>
        <dbReference type="Pfam" id="PF00496"/>
    </source>
</evidence>
<evidence type="ECO:0000256" key="3">
    <source>
        <dbReference type="SAM" id="SignalP"/>
    </source>
</evidence>
<gene>
    <name evidence="5" type="primary">ddpA</name>
    <name evidence="5" type="ORF">BVG79_01964</name>
</gene>
<dbReference type="GO" id="GO:0015833">
    <property type="term" value="P:peptide transport"/>
    <property type="evidence" value="ECO:0007669"/>
    <property type="project" value="TreeGrafter"/>
</dbReference>
<organism evidence="5 6">
    <name type="scientific">Ketogulonicigenium robustum</name>
    <dbReference type="NCBI Taxonomy" id="92947"/>
    <lineage>
        <taxon>Bacteria</taxon>
        <taxon>Pseudomonadati</taxon>
        <taxon>Pseudomonadota</taxon>
        <taxon>Alphaproteobacteria</taxon>
        <taxon>Rhodobacterales</taxon>
        <taxon>Roseobacteraceae</taxon>
        <taxon>Ketogulonicigenium</taxon>
    </lineage>
</organism>
<reference evidence="5 6" key="1">
    <citation type="submission" date="2017-02" db="EMBL/GenBank/DDBJ databases">
        <title>Ketogulonicigenium robustum SPU B003 Genome sequencing and assembly.</title>
        <authorList>
            <person name="Li Y."/>
            <person name="Liu L."/>
            <person name="Wang C."/>
            <person name="Zhang M."/>
            <person name="Zhang T."/>
            <person name="Zhang Y."/>
        </authorList>
    </citation>
    <scope>NUCLEOTIDE SEQUENCE [LARGE SCALE GENOMIC DNA]</scope>
    <source>
        <strain evidence="5 6">SPU_B003</strain>
    </source>
</reference>
<dbReference type="GO" id="GO:0030288">
    <property type="term" value="C:outer membrane-bounded periplasmic space"/>
    <property type="evidence" value="ECO:0007669"/>
    <property type="project" value="UniProtKB-ARBA"/>
</dbReference>
<dbReference type="Gene3D" id="3.10.105.10">
    <property type="entry name" value="Dipeptide-binding Protein, Domain 3"/>
    <property type="match status" value="1"/>
</dbReference>
<dbReference type="InterPro" id="IPR039424">
    <property type="entry name" value="SBP_5"/>
</dbReference>
<dbReference type="CDD" id="cd08515">
    <property type="entry name" value="PBP2_NikA_DppA_OppA_like_10"/>
    <property type="match status" value="1"/>
</dbReference>
<comment type="subcellular location">
    <subcellularLocation>
        <location evidence="1">Periplasm</location>
    </subcellularLocation>
</comment>
<dbReference type="KEGG" id="kro:BVG79_01964"/>
<dbReference type="PANTHER" id="PTHR30290">
    <property type="entry name" value="PERIPLASMIC BINDING COMPONENT OF ABC TRANSPORTER"/>
    <property type="match status" value="1"/>
</dbReference>
<dbReference type="AlphaFoldDB" id="A0A1W6P1C5"/>
<keyword evidence="6" id="KW-1185">Reference proteome</keyword>
<sequence length="498" mass="54896">MKNLLISSALCAVLPLAALAGPSDNSLNWASDSMPSSIDFYQHTIREGIVLGHHIWDTLIYRNNATGEIEPHLAESFRWVDDTTLEFVLRQGITFHDGSPFNADDVVGTIDYVTQNTTTQSIFFLESAEKIDDYTVRIHTKGLFPAALEYLANIVPIYPSDYYAEVGVEGMSLHPIGTGPFRVTEVVPGERVSMERNPDYFGGVKGVPHLDSMEFRRIGEFNTQAIELMTGRLDWIWRVPPDAVQQFEGQSQLKVDSGSLLRTGFVLLDAAGRTGDTPLKDVRVRQALSHAINRDGIRAAMIGPGSELLNTACSPTQFGCEGNVVTYDYDPALARQMLADAGYPDGFSIDFYGYRDRPVVEAIIGDLNTVGVRANLTMLQASALSTMRLEGRIPMSFQAWGSNSIMDSGASLGFWFDGSGNDYARDPQVTAWIEEGGSVIDPDARTVAYSHAVEAIAENAYIIPMFTYALNYVYNKDLNFTPVPDETPRFFEASWGAN</sequence>
<dbReference type="PIRSF" id="PIRSF002741">
    <property type="entry name" value="MppA"/>
    <property type="match status" value="1"/>
</dbReference>